<name>A0ABT3DCC2_9BACI</name>
<accession>A0ABT3DCC2</accession>
<dbReference type="NCBIfam" id="NF037970">
    <property type="entry name" value="vanZ_1"/>
    <property type="match status" value="1"/>
</dbReference>
<organism evidence="3 4">
    <name type="scientific">Metabacillus halosaccharovorans</name>
    <dbReference type="NCBI Taxonomy" id="930124"/>
    <lineage>
        <taxon>Bacteria</taxon>
        <taxon>Bacillati</taxon>
        <taxon>Bacillota</taxon>
        <taxon>Bacilli</taxon>
        <taxon>Bacillales</taxon>
        <taxon>Bacillaceae</taxon>
        <taxon>Metabacillus</taxon>
    </lineage>
</organism>
<feature type="domain" description="VanZ-like" evidence="2">
    <location>
        <begin position="8"/>
        <end position="128"/>
    </location>
</feature>
<evidence type="ECO:0000259" key="2">
    <source>
        <dbReference type="Pfam" id="PF04892"/>
    </source>
</evidence>
<proteinExistence type="predicted"/>
<keyword evidence="1" id="KW-1133">Transmembrane helix</keyword>
<feature type="transmembrane region" description="Helical" evidence="1">
    <location>
        <begin position="109"/>
        <end position="132"/>
    </location>
</feature>
<evidence type="ECO:0000256" key="1">
    <source>
        <dbReference type="SAM" id="Phobius"/>
    </source>
</evidence>
<dbReference type="RefSeq" id="WP_264141451.1">
    <property type="nucleotide sequence ID" value="NZ_JAOYEY010000019.1"/>
</dbReference>
<comment type="caution">
    <text evidence="3">The sequence shown here is derived from an EMBL/GenBank/DDBJ whole genome shotgun (WGS) entry which is preliminary data.</text>
</comment>
<reference evidence="3 4" key="1">
    <citation type="submission" date="2022-10" db="EMBL/GenBank/DDBJ databases">
        <title>Draft genome assembly of moderately radiation resistant bacterium Metabacillus halosaccharovorans.</title>
        <authorList>
            <person name="Pal S."/>
            <person name="Gopinathan A."/>
        </authorList>
    </citation>
    <scope>NUCLEOTIDE SEQUENCE [LARGE SCALE GENOMIC DNA]</scope>
    <source>
        <strain evidence="3 4">VITHBRA001</strain>
    </source>
</reference>
<evidence type="ECO:0000313" key="4">
    <source>
        <dbReference type="Proteomes" id="UP001526147"/>
    </source>
</evidence>
<gene>
    <name evidence="3" type="ORF">OIH86_02405</name>
</gene>
<keyword evidence="1" id="KW-0472">Membrane</keyword>
<evidence type="ECO:0000313" key="3">
    <source>
        <dbReference type="EMBL" id="MCV9884498.1"/>
    </source>
</evidence>
<feature type="transmembrane region" description="Helical" evidence="1">
    <location>
        <begin position="62"/>
        <end position="79"/>
    </location>
</feature>
<protein>
    <submittedName>
        <fullName evidence="3">VanZ family protein</fullName>
    </submittedName>
</protein>
<sequence length="143" mass="16396">MKSIILGIYLFCLFVFTCTESLNLLLSDYEIVFRFNPVPDGLSFLHNDLANVNDPTYLSQKIGHFLSFFFLAYLVYWAWKSVGLVMMVSSATALSTEVAQLYFSRSGRLLDVGFDLAGMLMFLVLYFIYCVAKNSYKVFPLQR</sequence>
<dbReference type="InterPro" id="IPR006976">
    <property type="entry name" value="VanZ-like"/>
</dbReference>
<dbReference type="EMBL" id="JAOYEY010000019">
    <property type="protein sequence ID" value="MCV9884498.1"/>
    <property type="molecule type" value="Genomic_DNA"/>
</dbReference>
<dbReference type="Pfam" id="PF04892">
    <property type="entry name" value="VanZ"/>
    <property type="match status" value="1"/>
</dbReference>
<dbReference type="Proteomes" id="UP001526147">
    <property type="component" value="Unassembled WGS sequence"/>
</dbReference>
<keyword evidence="1" id="KW-0812">Transmembrane</keyword>
<keyword evidence="4" id="KW-1185">Reference proteome</keyword>